<keyword evidence="12" id="KW-1185">Reference proteome</keyword>
<feature type="domain" description="Peptidase M16 N-terminal" evidence="9">
    <location>
        <begin position="163"/>
        <end position="290"/>
    </location>
</feature>
<gene>
    <name evidence="11" type="ORF">CSUI_007641</name>
</gene>
<dbReference type="InterPro" id="IPR050626">
    <property type="entry name" value="Peptidase_M16"/>
</dbReference>
<dbReference type="GeneID" id="94430997"/>
<dbReference type="PANTHER" id="PTHR43690">
    <property type="entry name" value="NARDILYSIN"/>
    <property type="match status" value="1"/>
</dbReference>
<dbReference type="AlphaFoldDB" id="A0A2C6KPY0"/>
<evidence type="ECO:0000259" key="9">
    <source>
        <dbReference type="Pfam" id="PF00675"/>
    </source>
</evidence>
<evidence type="ECO:0000259" key="10">
    <source>
        <dbReference type="Pfam" id="PF05193"/>
    </source>
</evidence>
<dbReference type="EMBL" id="MIGC01004091">
    <property type="protein sequence ID" value="PHJ18532.1"/>
    <property type="molecule type" value="Genomic_DNA"/>
</dbReference>
<evidence type="ECO:0000256" key="8">
    <source>
        <dbReference type="SAM" id="MobiDB-lite"/>
    </source>
</evidence>
<keyword evidence="3 11" id="KW-0645">Protease</keyword>
<dbReference type="OrthoDB" id="952271at2759"/>
<evidence type="ECO:0000256" key="6">
    <source>
        <dbReference type="ARBA" id="ARBA00022833"/>
    </source>
</evidence>
<dbReference type="GO" id="GO:0006508">
    <property type="term" value="P:proteolysis"/>
    <property type="evidence" value="ECO:0007669"/>
    <property type="project" value="UniProtKB-KW"/>
</dbReference>
<keyword evidence="5" id="KW-0378">Hydrolase</keyword>
<keyword evidence="4" id="KW-0479">Metal-binding</keyword>
<dbReference type="InterPro" id="IPR007863">
    <property type="entry name" value="Peptidase_M16_C"/>
</dbReference>
<dbReference type="FunFam" id="3.30.830.10:FF:000012">
    <property type="entry name" value="Protease 3"/>
    <property type="match status" value="1"/>
</dbReference>
<feature type="non-terminal residue" evidence="11">
    <location>
        <position position="533"/>
    </location>
</feature>
<feature type="region of interest" description="Disordered" evidence="8">
    <location>
        <begin position="113"/>
        <end position="138"/>
    </location>
</feature>
<dbReference type="VEuPathDB" id="ToxoDB:CSUI_007641"/>
<name>A0A2C6KPY0_9APIC</name>
<evidence type="ECO:0000256" key="2">
    <source>
        <dbReference type="ARBA" id="ARBA00007261"/>
    </source>
</evidence>
<organism evidence="11 12">
    <name type="scientific">Cystoisospora suis</name>
    <dbReference type="NCBI Taxonomy" id="483139"/>
    <lineage>
        <taxon>Eukaryota</taxon>
        <taxon>Sar</taxon>
        <taxon>Alveolata</taxon>
        <taxon>Apicomplexa</taxon>
        <taxon>Conoidasida</taxon>
        <taxon>Coccidia</taxon>
        <taxon>Eucoccidiorida</taxon>
        <taxon>Eimeriorina</taxon>
        <taxon>Sarcocystidae</taxon>
        <taxon>Cystoisospora</taxon>
    </lineage>
</organism>
<protein>
    <submittedName>
        <fullName evidence="11">Rhoptry metalloprotease toxolysin tln1</fullName>
    </submittedName>
</protein>
<evidence type="ECO:0000256" key="1">
    <source>
        <dbReference type="ARBA" id="ARBA00001947"/>
    </source>
</evidence>
<evidence type="ECO:0000313" key="12">
    <source>
        <dbReference type="Proteomes" id="UP000221165"/>
    </source>
</evidence>
<keyword evidence="6" id="KW-0862">Zinc</keyword>
<sequence length="533" mass="60061">MRCVNSFPRDQEEPKKMREFPISSYSFPSPKSLSSFSPSLPFSSSFYSFPRIQCCGLQACLYFLFFLFLAVNTPGYTTSASLDPPPLQRSPFFRSKIPILNRLRIALLRRSSPFSSTSSSAGLSHSGGSSSFSSSPSVSVNQIRKPLHDHREYRYVELANGMKVLLIRDSRCDEASSSIRVGVGSASDPANIPGLAHFTEHMLFQGSKNYPGCHDFFDFVHEHGGLSNAFTSKFSTVFSFSIGPAFLNEALQRMADAFTNPLFKDTQFSKEVDAVHSEYTVDLTDDTHRVFHLVRQTSHGGPLSHFTVGNHESLLINTKRQGIDPLQAMKDFHSQWYSSNLMSLAILGRESLDELEAMARQHFSSVKNKNLQPPVFEECSDTFIPLDPKELGTQTFAVPLADIHDVHFVFYLPPQFREWRSKPLHWISSLLQSQGPSSLISRLRRLGLATALSAAYWSPELCTVFQIGVSLTEKGRSKESIYRIGELLFIYLRGMSSSRPERWRFAEMRHMMDLGFAYADMPRPFDLTVATVD</sequence>
<reference evidence="11 12" key="1">
    <citation type="journal article" date="2017" name="Int. J. Parasitol.">
        <title>The genome of the protozoan parasite Cystoisospora suis and a reverse vaccinology approach to identify vaccine candidates.</title>
        <authorList>
            <person name="Palmieri N."/>
            <person name="Shrestha A."/>
            <person name="Ruttkowski B."/>
            <person name="Beck T."/>
            <person name="Vogl C."/>
            <person name="Tomley F."/>
            <person name="Blake D.P."/>
            <person name="Joachim A."/>
        </authorList>
    </citation>
    <scope>NUCLEOTIDE SEQUENCE [LARGE SCALE GENOMIC DNA]</scope>
    <source>
        <strain evidence="11 12">Wien I</strain>
    </source>
</reference>
<evidence type="ECO:0000313" key="11">
    <source>
        <dbReference type="EMBL" id="PHJ18532.1"/>
    </source>
</evidence>
<dbReference type="Pfam" id="PF00675">
    <property type="entry name" value="Peptidase_M16"/>
    <property type="match status" value="1"/>
</dbReference>
<accession>A0A2C6KPY0</accession>
<dbReference type="PANTHER" id="PTHR43690:SF18">
    <property type="entry name" value="INSULIN-DEGRADING ENZYME-RELATED"/>
    <property type="match status" value="1"/>
</dbReference>
<dbReference type="InterPro" id="IPR011249">
    <property type="entry name" value="Metalloenz_LuxS/M16"/>
</dbReference>
<dbReference type="RefSeq" id="XP_067920238.1">
    <property type="nucleotide sequence ID" value="XM_068067786.1"/>
</dbReference>
<comment type="cofactor">
    <cofactor evidence="1">
        <name>Zn(2+)</name>
        <dbReference type="ChEBI" id="CHEBI:29105"/>
    </cofactor>
</comment>
<evidence type="ECO:0000256" key="7">
    <source>
        <dbReference type="ARBA" id="ARBA00023049"/>
    </source>
</evidence>
<evidence type="ECO:0000256" key="5">
    <source>
        <dbReference type="ARBA" id="ARBA00022801"/>
    </source>
</evidence>
<dbReference type="GO" id="GO:0004222">
    <property type="term" value="F:metalloendopeptidase activity"/>
    <property type="evidence" value="ECO:0007669"/>
    <property type="project" value="UniProtKB-ARBA"/>
</dbReference>
<dbReference type="Pfam" id="PF05193">
    <property type="entry name" value="Peptidase_M16_C"/>
    <property type="match status" value="1"/>
</dbReference>
<dbReference type="InterPro" id="IPR011765">
    <property type="entry name" value="Pept_M16_N"/>
</dbReference>
<proteinExistence type="inferred from homology"/>
<evidence type="ECO:0000256" key="4">
    <source>
        <dbReference type="ARBA" id="ARBA00022723"/>
    </source>
</evidence>
<dbReference type="Gene3D" id="3.30.830.10">
    <property type="entry name" value="Metalloenzyme, LuxS/M16 peptidase-like"/>
    <property type="match status" value="2"/>
</dbReference>
<comment type="similarity">
    <text evidence="2">Belongs to the peptidase M16 family.</text>
</comment>
<evidence type="ECO:0000256" key="3">
    <source>
        <dbReference type="ARBA" id="ARBA00022670"/>
    </source>
</evidence>
<dbReference type="Proteomes" id="UP000221165">
    <property type="component" value="Unassembled WGS sequence"/>
</dbReference>
<comment type="caution">
    <text evidence="11">The sequence shown here is derived from an EMBL/GenBank/DDBJ whole genome shotgun (WGS) entry which is preliminary data.</text>
</comment>
<dbReference type="SUPFAM" id="SSF63411">
    <property type="entry name" value="LuxS/MPP-like metallohydrolase"/>
    <property type="match status" value="2"/>
</dbReference>
<feature type="domain" description="Peptidase M16 C-terminal" evidence="10">
    <location>
        <begin position="327"/>
        <end position="510"/>
    </location>
</feature>
<keyword evidence="7 11" id="KW-0482">Metalloprotease</keyword>
<dbReference type="GO" id="GO:0046872">
    <property type="term" value="F:metal ion binding"/>
    <property type="evidence" value="ECO:0007669"/>
    <property type="project" value="UniProtKB-KW"/>
</dbReference>